<dbReference type="EMBL" id="SPUK01000005">
    <property type="protein sequence ID" value="TQV97073.1"/>
    <property type="molecule type" value="Genomic_DNA"/>
</dbReference>
<proteinExistence type="predicted"/>
<accession>A0A545V5T5</accession>
<evidence type="ECO:0000313" key="1">
    <source>
        <dbReference type="EMBL" id="TQV97073.1"/>
    </source>
</evidence>
<protein>
    <submittedName>
        <fullName evidence="1">Uncharacterized protein</fullName>
    </submittedName>
</protein>
<dbReference type="Proteomes" id="UP000315783">
    <property type="component" value="Unassembled WGS sequence"/>
</dbReference>
<evidence type="ECO:0000313" key="2">
    <source>
        <dbReference type="Proteomes" id="UP000315783"/>
    </source>
</evidence>
<comment type="caution">
    <text evidence="1">The sequence shown here is derived from an EMBL/GenBank/DDBJ whole genome shotgun (WGS) entry which is preliminary data.</text>
</comment>
<organism evidence="1 2">
    <name type="scientific">Cordyceps javanica</name>
    <dbReference type="NCBI Taxonomy" id="43265"/>
    <lineage>
        <taxon>Eukaryota</taxon>
        <taxon>Fungi</taxon>
        <taxon>Dikarya</taxon>
        <taxon>Ascomycota</taxon>
        <taxon>Pezizomycotina</taxon>
        <taxon>Sordariomycetes</taxon>
        <taxon>Hypocreomycetidae</taxon>
        <taxon>Hypocreales</taxon>
        <taxon>Cordycipitaceae</taxon>
        <taxon>Cordyceps</taxon>
    </lineage>
</organism>
<keyword evidence="2" id="KW-1185">Reference proteome</keyword>
<sequence length="117" mass="12242">MNAELSSTSSPNVACKSSLTYKSLTNSRQVSSVSRSAIAVHLASSAVSNAITYSVVPYCEATTSAAFSLFTLKTEVVGMLGGYCASLIGITYSTTRVTAQAEIKYVTGNKAVYCLAF</sequence>
<name>A0A545V5T5_9HYPO</name>
<gene>
    <name evidence="1" type="ORF">IF1G_04313</name>
</gene>
<reference evidence="1 2" key="1">
    <citation type="journal article" date="2019" name="Appl. Microbiol. Biotechnol.">
        <title>Genome sequence of Isaria javanica and comparative genome analysis insights into family S53 peptidase evolution in fungal entomopathogens.</title>
        <authorList>
            <person name="Lin R."/>
            <person name="Zhang X."/>
            <person name="Xin B."/>
            <person name="Zou M."/>
            <person name="Gao Y."/>
            <person name="Qin F."/>
            <person name="Hu Q."/>
            <person name="Xie B."/>
            <person name="Cheng X."/>
        </authorList>
    </citation>
    <scope>NUCLEOTIDE SEQUENCE [LARGE SCALE GENOMIC DNA]</scope>
    <source>
        <strain evidence="1 2">IJ1G</strain>
    </source>
</reference>
<dbReference type="AlphaFoldDB" id="A0A545V5T5"/>